<evidence type="ECO:0000313" key="2">
    <source>
        <dbReference type="EMBL" id="KAK3744606.1"/>
    </source>
</evidence>
<dbReference type="AlphaFoldDB" id="A0AAE1CY13"/>
<keyword evidence="3" id="KW-1185">Reference proteome</keyword>
<gene>
    <name evidence="2" type="ORF">RRG08_062256</name>
</gene>
<comment type="caution">
    <text evidence="2">The sequence shown here is derived from an EMBL/GenBank/DDBJ whole genome shotgun (WGS) entry which is preliminary data.</text>
</comment>
<dbReference type="PANTHER" id="PTHR10773:SF19">
    <property type="match status" value="1"/>
</dbReference>
<feature type="region of interest" description="Disordered" evidence="1">
    <location>
        <begin position="189"/>
        <end position="216"/>
    </location>
</feature>
<dbReference type="Proteomes" id="UP001283361">
    <property type="component" value="Unassembled WGS sequence"/>
</dbReference>
<proteinExistence type="predicted"/>
<dbReference type="PANTHER" id="PTHR10773">
    <property type="entry name" value="DNA-DIRECTED RNA POLYMERASES I, II, AND III SUBUNIT RPABC2"/>
    <property type="match status" value="1"/>
</dbReference>
<name>A0AAE1CY13_9GAST</name>
<evidence type="ECO:0000313" key="3">
    <source>
        <dbReference type="Proteomes" id="UP001283361"/>
    </source>
</evidence>
<organism evidence="2 3">
    <name type="scientific">Elysia crispata</name>
    <name type="common">lettuce slug</name>
    <dbReference type="NCBI Taxonomy" id="231223"/>
    <lineage>
        <taxon>Eukaryota</taxon>
        <taxon>Metazoa</taxon>
        <taxon>Spiralia</taxon>
        <taxon>Lophotrochozoa</taxon>
        <taxon>Mollusca</taxon>
        <taxon>Gastropoda</taxon>
        <taxon>Heterobranchia</taxon>
        <taxon>Euthyneura</taxon>
        <taxon>Panpulmonata</taxon>
        <taxon>Sacoglossa</taxon>
        <taxon>Placobranchoidea</taxon>
        <taxon>Plakobranchidae</taxon>
        <taxon>Elysia</taxon>
    </lineage>
</organism>
<accession>A0AAE1CY13</accession>
<dbReference type="EMBL" id="JAWDGP010006253">
    <property type="protein sequence ID" value="KAK3744606.1"/>
    <property type="molecule type" value="Genomic_DNA"/>
</dbReference>
<reference evidence="2" key="1">
    <citation type="journal article" date="2023" name="G3 (Bethesda)">
        <title>A reference genome for the long-term kleptoplast-retaining sea slug Elysia crispata morphotype clarki.</title>
        <authorList>
            <person name="Eastman K.E."/>
            <person name="Pendleton A.L."/>
            <person name="Shaikh M.A."/>
            <person name="Suttiyut T."/>
            <person name="Ogas R."/>
            <person name="Tomko P."/>
            <person name="Gavelis G."/>
            <person name="Widhalm J.R."/>
            <person name="Wisecaver J.H."/>
        </authorList>
    </citation>
    <scope>NUCLEOTIDE SEQUENCE</scope>
    <source>
        <strain evidence="2">ECLA1</strain>
    </source>
</reference>
<evidence type="ECO:0000256" key="1">
    <source>
        <dbReference type="SAM" id="MobiDB-lite"/>
    </source>
</evidence>
<sequence>MFLKDQNTVRKARSNVEEDTTPPLLDGFDTEYEAEEGRVGLEVTGARSHKAHNREDNSVSKKAKPFSGVFWRMKTMPAKGAYSYISFAYKKHMLKSRLLKVEIPSHQFLHFKSFHGQNEGDSVHSVITTAVKHAGDVFVPCQLMSIFKLARITVNGVRAHFLQQPMKTVLPVWKLDFMMADEADSSYTEIGENANKPSCRGSKRKQNQIQRHSQKPCVRAQCHHPRNSPFQCSTIPMRDLERFNASFYSHPAKIDQDNWIAKFIKVKQKKMVRHRPNNGAQARRQRNCCETSFFMRTQADPFARVCKDFFLKALSVGRCRVEGIAKNFMTTGILRAETRGGDRKGAKYGGKRKAVSDFLQHLKGRESHYGRNKTTNLYLPPSITSVRQLWNMLSQSASQPVQYEFFRRVFKHKFRIGFGSPETDACFLRERVRNQIKAESDPLKKQSLMTELRIHKTRANVWATGKTRDKSHGSFMRYSGLK</sequence>
<feature type="region of interest" description="Disordered" evidence="1">
    <location>
        <begin position="1"/>
        <end position="28"/>
    </location>
</feature>
<protein>
    <submittedName>
        <fullName evidence="2">Uncharacterized protein</fullName>
    </submittedName>
</protein>